<evidence type="ECO:0000256" key="5">
    <source>
        <dbReference type="SAM" id="Phobius"/>
    </source>
</evidence>
<evidence type="ECO:0000256" key="4">
    <source>
        <dbReference type="SAM" id="MobiDB-lite"/>
    </source>
</evidence>
<feature type="repeat" description="ANK" evidence="3">
    <location>
        <begin position="168"/>
        <end position="200"/>
    </location>
</feature>
<gene>
    <name evidence="6" type="ORF">MNOR_LOCUS21973</name>
</gene>
<feature type="repeat" description="ANK" evidence="3">
    <location>
        <begin position="462"/>
        <end position="494"/>
    </location>
</feature>
<accession>A0AAV2RCM3</accession>
<keyword evidence="5" id="KW-1133">Transmembrane helix</keyword>
<evidence type="ECO:0000256" key="2">
    <source>
        <dbReference type="ARBA" id="ARBA00023043"/>
    </source>
</evidence>
<evidence type="ECO:0000313" key="6">
    <source>
        <dbReference type="EMBL" id="CAL4120263.1"/>
    </source>
</evidence>
<feature type="transmembrane region" description="Helical" evidence="5">
    <location>
        <begin position="41"/>
        <end position="62"/>
    </location>
</feature>
<dbReference type="Pfam" id="PF12796">
    <property type="entry name" value="Ank_2"/>
    <property type="match status" value="2"/>
</dbReference>
<feature type="repeat" description="ANK" evidence="3">
    <location>
        <begin position="429"/>
        <end position="461"/>
    </location>
</feature>
<dbReference type="Pfam" id="PF00023">
    <property type="entry name" value="Ank"/>
    <property type="match status" value="2"/>
</dbReference>
<dbReference type="PANTHER" id="PTHR24198">
    <property type="entry name" value="ANKYRIN REPEAT AND PROTEIN KINASE DOMAIN-CONTAINING PROTEIN"/>
    <property type="match status" value="1"/>
</dbReference>
<organism evidence="6 7">
    <name type="scientific">Meganyctiphanes norvegica</name>
    <name type="common">Northern krill</name>
    <name type="synonym">Thysanopoda norvegica</name>
    <dbReference type="NCBI Taxonomy" id="48144"/>
    <lineage>
        <taxon>Eukaryota</taxon>
        <taxon>Metazoa</taxon>
        <taxon>Ecdysozoa</taxon>
        <taxon>Arthropoda</taxon>
        <taxon>Crustacea</taxon>
        <taxon>Multicrustacea</taxon>
        <taxon>Malacostraca</taxon>
        <taxon>Eumalacostraca</taxon>
        <taxon>Eucarida</taxon>
        <taxon>Euphausiacea</taxon>
        <taxon>Euphausiidae</taxon>
        <taxon>Meganyctiphanes</taxon>
    </lineage>
</organism>
<evidence type="ECO:0000313" key="7">
    <source>
        <dbReference type="Proteomes" id="UP001497623"/>
    </source>
</evidence>
<dbReference type="Gene3D" id="1.25.40.20">
    <property type="entry name" value="Ankyrin repeat-containing domain"/>
    <property type="match status" value="2"/>
</dbReference>
<keyword evidence="5" id="KW-0812">Transmembrane</keyword>
<dbReference type="EMBL" id="CAXKWB010018099">
    <property type="protein sequence ID" value="CAL4120263.1"/>
    <property type="molecule type" value="Genomic_DNA"/>
</dbReference>
<evidence type="ECO:0000256" key="1">
    <source>
        <dbReference type="ARBA" id="ARBA00022737"/>
    </source>
</evidence>
<sequence>MAPVTDNHKKSLHDLLYMTCSQKKLAKTMIGSNIVQYQKCYYFEILPLGFLAAIFYVILIFFKSSSQEQSYKPHLEVGAVLAITGLDGAVLENNVLHGTVLATSEPDGVSIPTNGLEGAILATNGQDGTVLPTNGLDLWIAAQEGDLTNVKKILAMGTDPDWPNPNESQSTALQVAAHFSHPEIVKELIAAGANKNIRNDRGQTPIIVASDETHLSIVNILLDANVDVTLSDIEGWTALHNAAWKNRSDIAQLLLHAGADTKKLNKNDRTPGDPATTTSTPTDKPILITEPSKTHSKSESNMPLIIASTICGVIVFIAIVQNVPSVNIYDVSGETPLQIAIRSRSQNVIDILLEVGACTNMINNFSISILHDALFPWDYFNTNDIFKNLNSKTLMNEFTFFANETSSFSQNLVDQLVIRGADVNCIGEGGVTPLMLAAAIGNEHILRTLLKSGSLTDSIDNDGRTALAYACKWGCTKAVQMLLTYGCQPNIQDHKGNLPVFYAAYHAHMDVMYLLMVELAFFYKGTNH</sequence>
<comment type="caution">
    <text evidence="6">The sequence shown here is derived from an EMBL/GenBank/DDBJ whole genome shotgun (WGS) entry which is preliminary data.</text>
</comment>
<feature type="repeat" description="ANK" evidence="3">
    <location>
        <begin position="234"/>
        <end position="266"/>
    </location>
</feature>
<dbReference type="PANTHER" id="PTHR24198:SF165">
    <property type="entry name" value="ANKYRIN REPEAT-CONTAINING PROTEIN-RELATED"/>
    <property type="match status" value="1"/>
</dbReference>
<dbReference type="InterPro" id="IPR036770">
    <property type="entry name" value="Ankyrin_rpt-contain_sf"/>
</dbReference>
<keyword evidence="7" id="KW-1185">Reference proteome</keyword>
<keyword evidence="2 3" id="KW-0040">ANK repeat</keyword>
<dbReference type="SMART" id="SM00248">
    <property type="entry name" value="ANK"/>
    <property type="match status" value="9"/>
</dbReference>
<name>A0AAV2RCM3_MEGNR</name>
<keyword evidence="5" id="KW-0472">Membrane</keyword>
<dbReference type="PROSITE" id="PS50088">
    <property type="entry name" value="ANK_REPEAT"/>
    <property type="match status" value="6"/>
</dbReference>
<reference evidence="6 7" key="1">
    <citation type="submission" date="2024-05" db="EMBL/GenBank/DDBJ databases">
        <authorList>
            <person name="Wallberg A."/>
        </authorList>
    </citation>
    <scope>NUCLEOTIDE SEQUENCE [LARGE SCALE GENOMIC DNA]</scope>
</reference>
<dbReference type="InterPro" id="IPR002110">
    <property type="entry name" value="Ankyrin_rpt"/>
</dbReference>
<dbReference type="AlphaFoldDB" id="A0AAV2RCM3"/>
<feature type="repeat" description="ANK" evidence="3">
    <location>
        <begin position="332"/>
        <end position="364"/>
    </location>
</feature>
<dbReference type="SUPFAM" id="SSF48403">
    <property type="entry name" value="Ankyrin repeat"/>
    <property type="match status" value="1"/>
</dbReference>
<feature type="region of interest" description="Disordered" evidence="4">
    <location>
        <begin position="262"/>
        <end position="298"/>
    </location>
</feature>
<protein>
    <submittedName>
        <fullName evidence="6">Uncharacterized protein</fullName>
    </submittedName>
</protein>
<dbReference type="PROSITE" id="PS50297">
    <property type="entry name" value="ANK_REP_REGION"/>
    <property type="match status" value="6"/>
</dbReference>
<keyword evidence="1" id="KW-0677">Repeat</keyword>
<feature type="repeat" description="ANK" evidence="3">
    <location>
        <begin position="201"/>
        <end position="233"/>
    </location>
</feature>
<feature type="compositionally biased region" description="Basic and acidic residues" evidence="4">
    <location>
        <begin position="262"/>
        <end position="271"/>
    </location>
</feature>
<feature type="non-terminal residue" evidence="6">
    <location>
        <position position="528"/>
    </location>
</feature>
<dbReference type="Proteomes" id="UP001497623">
    <property type="component" value="Unassembled WGS sequence"/>
</dbReference>
<evidence type="ECO:0000256" key="3">
    <source>
        <dbReference type="PROSITE-ProRule" id="PRU00023"/>
    </source>
</evidence>
<proteinExistence type="predicted"/>